<dbReference type="Gene3D" id="2.100.10.30">
    <property type="entry name" value="Jacalin-like lectin domain"/>
    <property type="match status" value="3"/>
</dbReference>
<evidence type="ECO:0000259" key="1">
    <source>
        <dbReference type="PROSITE" id="PS51752"/>
    </source>
</evidence>
<dbReference type="SUPFAM" id="SSF51101">
    <property type="entry name" value="Mannose-binding lectins"/>
    <property type="match status" value="3"/>
</dbReference>
<dbReference type="HOGENOM" id="CLU_027970_0_0_1"/>
<accession>A0A0D0AJF9</accession>
<dbReference type="InterPro" id="IPR001229">
    <property type="entry name" value="Jacalin-like_lectin_dom"/>
</dbReference>
<sequence length="651" mass="70578">MPFDSEHGPFKDQYNKSNLVNIHIRCAARLDSLKCEYANGKWSYKHGANGGKPELFHMKNDEAIITVWIWRTDSQVHAIQFQTNTGRLSPKYGDFIGTGGPFVYRGYDKELKVERALMGFKGRASNEIDFLEPVWSNTHILDARHVTVGDYKGGFVGDGHFDQLSKVSDPFKTTLKAIIIRAAAEVDAIECIFHTADDGEKKSGRAGGPGGTEYVFTLGKNERIVSVVGRASARIDSLQFITNTGSTGAPFVYRGYDKELKAERALMGFKGHASNEIDSVEPVWSNTRILDARHVTVGDYMGGFVGDGHFDQLSKVSDPFKTTLQAIIVRAAAEVDAIECIFHTVDDGEQKSGRAGGPGGTEYVFTLGKNERIVSIAGRASARIDSLQFTTNTGRHSEVYGGPGGEPFVLKPPFKGTDGSSDANMSLLCFQGRAAPTPNYGNAITIHGLAPVWAPDPPVSFSLSIDKFAEEDLFRIAKGNGGAPEIAHKVSKEVENTNMGDIQSKMTFQMQTTKSTSITLSNTTRNKVGGKLVLSVKCKGKAGVPLVAEGELEYSAQIEVAGEHEWGRTVTDGQAITKAFTEVHEDIVKVQPGQKLIGTVIAYKVVATDVKWTGKLTVTYAGGGTQIFDADGTFDSVSCTKLNIEYQTVSL</sequence>
<dbReference type="Gene3D" id="2.170.15.10">
    <property type="entry name" value="Proaerolysin, chain A, domain 3"/>
    <property type="match status" value="1"/>
</dbReference>
<dbReference type="Pfam" id="PF01419">
    <property type="entry name" value="Jacalin"/>
    <property type="match status" value="3"/>
</dbReference>
<feature type="domain" description="Jacalin-type lectin" evidence="1">
    <location>
        <begin position="1"/>
        <end position="137"/>
    </location>
</feature>
<name>A0A0D0AJF9_9AGAR</name>
<dbReference type="EMBL" id="KN834909">
    <property type="protein sequence ID" value="KIK50325.1"/>
    <property type="molecule type" value="Genomic_DNA"/>
</dbReference>
<dbReference type="AlphaFoldDB" id="A0A0D0AJF9"/>
<evidence type="ECO:0000313" key="3">
    <source>
        <dbReference type="Proteomes" id="UP000053593"/>
    </source>
</evidence>
<gene>
    <name evidence="2" type="ORF">GYMLUDRAFT_266193</name>
</gene>
<evidence type="ECO:0000313" key="2">
    <source>
        <dbReference type="EMBL" id="KIK50325.1"/>
    </source>
</evidence>
<dbReference type="PROSITE" id="PS51752">
    <property type="entry name" value="JACALIN_LECTIN"/>
    <property type="match status" value="2"/>
</dbReference>
<reference evidence="2 3" key="1">
    <citation type="submission" date="2014-04" db="EMBL/GenBank/DDBJ databases">
        <title>Evolutionary Origins and Diversification of the Mycorrhizal Mutualists.</title>
        <authorList>
            <consortium name="DOE Joint Genome Institute"/>
            <consortium name="Mycorrhizal Genomics Consortium"/>
            <person name="Kohler A."/>
            <person name="Kuo A."/>
            <person name="Nagy L.G."/>
            <person name="Floudas D."/>
            <person name="Copeland A."/>
            <person name="Barry K.W."/>
            <person name="Cichocki N."/>
            <person name="Veneault-Fourrey C."/>
            <person name="LaButti K."/>
            <person name="Lindquist E.A."/>
            <person name="Lipzen A."/>
            <person name="Lundell T."/>
            <person name="Morin E."/>
            <person name="Murat C."/>
            <person name="Riley R."/>
            <person name="Ohm R."/>
            <person name="Sun H."/>
            <person name="Tunlid A."/>
            <person name="Henrissat B."/>
            <person name="Grigoriev I.V."/>
            <person name="Hibbett D.S."/>
            <person name="Martin F."/>
        </authorList>
    </citation>
    <scope>NUCLEOTIDE SEQUENCE [LARGE SCALE GENOMIC DNA]</scope>
    <source>
        <strain evidence="2 3">FD-317 M1</strain>
    </source>
</reference>
<organism evidence="2 3">
    <name type="scientific">Collybiopsis luxurians FD-317 M1</name>
    <dbReference type="NCBI Taxonomy" id="944289"/>
    <lineage>
        <taxon>Eukaryota</taxon>
        <taxon>Fungi</taxon>
        <taxon>Dikarya</taxon>
        <taxon>Basidiomycota</taxon>
        <taxon>Agaricomycotina</taxon>
        <taxon>Agaricomycetes</taxon>
        <taxon>Agaricomycetidae</taxon>
        <taxon>Agaricales</taxon>
        <taxon>Marasmiineae</taxon>
        <taxon>Omphalotaceae</taxon>
        <taxon>Collybiopsis</taxon>
        <taxon>Collybiopsis luxurians</taxon>
    </lineage>
</organism>
<feature type="domain" description="Jacalin-type lectin" evidence="1">
    <location>
        <begin position="291"/>
        <end position="450"/>
    </location>
</feature>
<protein>
    <recommendedName>
        <fullName evidence="1">Jacalin-type lectin domain-containing protein</fullName>
    </recommendedName>
</protein>
<dbReference type="SUPFAM" id="SSF56973">
    <property type="entry name" value="Aerolisin/ETX pore-forming domain"/>
    <property type="match status" value="1"/>
</dbReference>
<keyword evidence="3" id="KW-1185">Reference proteome</keyword>
<dbReference type="PANTHER" id="PTHR46506">
    <property type="entry name" value="OS05G0143600 PROTEIN"/>
    <property type="match status" value="1"/>
</dbReference>
<dbReference type="Proteomes" id="UP000053593">
    <property type="component" value="Unassembled WGS sequence"/>
</dbReference>
<dbReference type="SMART" id="SM00915">
    <property type="entry name" value="Jacalin"/>
    <property type="match status" value="3"/>
</dbReference>
<proteinExistence type="predicted"/>
<dbReference type="InterPro" id="IPR036404">
    <property type="entry name" value="Jacalin-like_lectin_dom_sf"/>
</dbReference>
<dbReference type="OrthoDB" id="3235912at2759"/>